<dbReference type="AlphaFoldDB" id="A0A2K6KL04"/>
<evidence type="ECO:0000256" key="2">
    <source>
        <dbReference type="ARBA" id="ARBA00022525"/>
    </source>
</evidence>
<comment type="subcellular location">
    <subcellularLocation>
        <location evidence="1">Secreted</location>
    </subcellularLocation>
</comment>
<reference evidence="4" key="2">
    <citation type="submission" date="2025-08" db="UniProtKB">
        <authorList>
            <consortium name="Ensembl"/>
        </authorList>
    </citation>
    <scope>IDENTIFICATION</scope>
</reference>
<dbReference type="InterPro" id="IPR050918">
    <property type="entry name" value="CNF-like_PLA2_Inhibitor"/>
</dbReference>
<organism evidence="4 5">
    <name type="scientific">Rhinopithecus bieti</name>
    <name type="common">Black snub-nosed monkey</name>
    <name type="synonym">Pygathrix bieti</name>
    <dbReference type="NCBI Taxonomy" id="61621"/>
    <lineage>
        <taxon>Eukaryota</taxon>
        <taxon>Metazoa</taxon>
        <taxon>Chordata</taxon>
        <taxon>Craniata</taxon>
        <taxon>Vertebrata</taxon>
        <taxon>Euteleostomi</taxon>
        <taxon>Mammalia</taxon>
        <taxon>Eutheria</taxon>
        <taxon>Euarchontoglires</taxon>
        <taxon>Primates</taxon>
        <taxon>Haplorrhini</taxon>
        <taxon>Catarrhini</taxon>
        <taxon>Cercopithecidae</taxon>
        <taxon>Colobinae</taxon>
        <taxon>Rhinopithecus</taxon>
    </lineage>
</organism>
<evidence type="ECO:0000256" key="3">
    <source>
        <dbReference type="SAM" id="SignalP"/>
    </source>
</evidence>
<dbReference type="Proteomes" id="UP000233180">
    <property type="component" value="Unassembled WGS sequence"/>
</dbReference>
<reference evidence="4 5" key="1">
    <citation type="submission" date="2016-06" db="EMBL/GenBank/DDBJ databases">
        <title>Genome of Rhinopithecus bieti.</title>
        <authorList>
            <person name="Wu"/>
            <person name="C.-I. and Zhang"/>
            <person name="Y."/>
        </authorList>
    </citation>
    <scope>NUCLEOTIDE SEQUENCE</scope>
</reference>
<protein>
    <submittedName>
        <fullName evidence="4">LY6/PLAUR domain containing 8</fullName>
    </submittedName>
</protein>
<dbReference type="GO" id="GO:0050829">
    <property type="term" value="P:defense response to Gram-negative bacterium"/>
    <property type="evidence" value="ECO:0007669"/>
    <property type="project" value="TreeGrafter"/>
</dbReference>
<feature type="signal peptide" evidence="3">
    <location>
        <begin position="1"/>
        <end position="20"/>
    </location>
</feature>
<evidence type="ECO:0000313" key="4">
    <source>
        <dbReference type="Ensembl" id="ENSRBIP00000011967.1"/>
    </source>
</evidence>
<dbReference type="OMA" id="FHFASQC"/>
<dbReference type="PANTHER" id="PTHR20914:SF2">
    <property type="entry name" value="LY6_PLAUR DOMAIN-CONTAINING PROTEIN 8"/>
    <property type="match status" value="1"/>
</dbReference>
<dbReference type="GeneTree" id="ENSGT00570000079564"/>
<evidence type="ECO:0000313" key="5">
    <source>
        <dbReference type="Proteomes" id="UP000233180"/>
    </source>
</evidence>
<dbReference type="Ensembl" id="ENSRBIT00000035656.1">
    <property type="protein sequence ID" value="ENSRBIP00000011967.1"/>
    <property type="gene ID" value="ENSRBIG00000029898.1"/>
</dbReference>
<gene>
    <name evidence="4" type="primary">LYPD8</name>
</gene>
<reference evidence="4" key="3">
    <citation type="submission" date="2025-09" db="UniProtKB">
        <authorList>
            <consortium name="Ensembl"/>
        </authorList>
    </citation>
    <scope>IDENTIFICATION</scope>
</reference>
<dbReference type="CDD" id="cd23568">
    <property type="entry name" value="TFP_LU_ECD_LYPD8_rpt1"/>
    <property type="match status" value="1"/>
</dbReference>
<proteinExistence type="predicted"/>
<sequence length="251" mass="27119">MKGVLVAGITAVLVVAAVESLSCVQCNSWEQSCVNSTASECPSHANTSCVSSSASSSPETLIRLYQKMFCSAENCSEETQATAFTVHVSAKEHFHFVSQCCQGKECSNTSDALDPPRKNVSSNTECLACYESNGTSCRGNPWKCYEEEHCVFLVAEFENGKSCSSNSSMGLELGTCQVLVHKFWVNTEGPGEGCSCSLELVAIFAFLDQSCLSWAMLPSNSILLWLVIQSRLSKRITPLLTFTSLPGCIIL</sequence>
<dbReference type="PANTHER" id="PTHR20914">
    <property type="entry name" value="LY6/PLAUR DOMAIN-CONTAINING PROTEIN 8"/>
    <property type="match status" value="1"/>
</dbReference>
<dbReference type="GO" id="GO:0005615">
    <property type="term" value="C:extracellular space"/>
    <property type="evidence" value="ECO:0007669"/>
    <property type="project" value="TreeGrafter"/>
</dbReference>
<evidence type="ECO:0000256" key="1">
    <source>
        <dbReference type="ARBA" id="ARBA00004613"/>
    </source>
</evidence>
<keyword evidence="2" id="KW-0964">Secreted</keyword>
<feature type="chain" id="PRO_5014369121" evidence="3">
    <location>
        <begin position="21"/>
        <end position="251"/>
    </location>
</feature>
<accession>A0A2K6KL04</accession>
<keyword evidence="5" id="KW-1185">Reference proteome</keyword>
<name>A0A2K6KL04_RHIBE</name>
<keyword evidence="3" id="KW-0732">Signal</keyword>